<feature type="binding site" evidence="7">
    <location>
        <position position="259"/>
    </location>
    <ligand>
        <name>glyoxylate</name>
        <dbReference type="ChEBI" id="CHEBI:36655"/>
    </ligand>
</feature>
<keyword evidence="4" id="KW-0560">Oxidoreductase</keyword>
<gene>
    <name evidence="9" type="ORF">BA062_14930</name>
</gene>
<dbReference type="InterPro" id="IPR013785">
    <property type="entry name" value="Aldolase_TIM"/>
</dbReference>
<reference evidence="9 10" key="1">
    <citation type="submission" date="2016-07" db="EMBL/GenBank/DDBJ databases">
        <title>Draft genome sequence of Prauserella sp. YIM 121212, isolated from alkaline soil.</title>
        <authorList>
            <person name="Ruckert C."/>
            <person name="Albersmeier A."/>
            <person name="Jiang C.-L."/>
            <person name="Jiang Y."/>
            <person name="Kalinowski J."/>
            <person name="Schneider O."/>
            <person name="Winkler A."/>
            <person name="Zotchev S.B."/>
        </authorList>
    </citation>
    <scope>NUCLEOTIDE SEQUENCE [LARGE SCALE GENOMIC DNA]</scope>
    <source>
        <strain evidence="9 10">YIM 121212</strain>
    </source>
</reference>
<evidence type="ECO:0000256" key="3">
    <source>
        <dbReference type="ARBA" id="ARBA00022643"/>
    </source>
</evidence>
<keyword evidence="3 7" id="KW-0288">FMN</keyword>
<dbReference type="OrthoDB" id="9770452at2"/>
<dbReference type="AlphaFoldDB" id="A0A318MDQ1"/>
<dbReference type="PIRSF" id="PIRSF000138">
    <property type="entry name" value="Al-hdrx_acd_dh"/>
    <property type="match status" value="1"/>
</dbReference>
<dbReference type="InterPro" id="IPR037396">
    <property type="entry name" value="FMN_HAD"/>
</dbReference>
<evidence type="ECO:0000256" key="7">
    <source>
        <dbReference type="PIRSR" id="PIRSR000138-2"/>
    </source>
</evidence>
<dbReference type="EMBL" id="MASU01000005">
    <property type="protein sequence ID" value="PXY36999.1"/>
    <property type="molecule type" value="Genomic_DNA"/>
</dbReference>
<dbReference type="InterPro" id="IPR012133">
    <property type="entry name" value="Alpha-hydoxy_acid_DH_FMN"/>
</dbReference>
<dbReference type="InterPro" id="IPR000262">
    <property type="entry name" value="FMN-dep_DH"/>
</dbReference>
<evidence type="ECO:0000256" key="2">
    <source>
        <dbReference type="ARBA" id="ARBA00022630"/>
    </source>
</evidence>
<evidence type="ECO:0000256" key="1">
    <source>
        <dbReference type="ARBA" id="ARBA00001917"/>
    </source>
</evidence>
<comment type="cofactor">
    <cofactor evidence="1">
        <name>FMN</name>
        <dbReference type="ChEBI" id="CHEBI:58210"/>
    </cofactor>
</comment>
<feature type="binding site" evidence="7">
    <location>
        <position position="117"/>
    </location>
    <ligand>
        <name>FMN</name>
        <dbReference type="ChEBI" id="CHEBI:58210"/>
    </ligand>
</feature>
<feature type="binding site" evidence="7">
    <location>
        <position position="138"/>
    </location>
    <ligand>
        <name>FMN</name>
        <dbReference type="ChEBI" id="CHEBI:58210"/>
    </ligand>
</feature>
<evidence type="ECO:0000256" key="4">
    <source>
        <dbReference type="ARBA" id="ARBA00023002"/>
    </source>
</evidence>
<name>A0A318MDQ1_9PSEU</name>
<feature type="binding site" evidence="7">
    <location>
        <position position="257"/>
    </location>
    <ligand>
        <name>FMN</name>
        <dbReference type="ChEBI" id="CHEBI:58210"/>
    </ligand>
</feature>
<dbReference type="GO" id="GO:0016614">
    <property type="term" value="F:oxidoreductase activity, acting on CH-OH group of donors"/>
    <property type="evidence" value="ECO:0007669"/>
    <property type="project" value="UniProtKB-ARBA"/>
</dbReference>
<proteinExistence type="inferred from homology"/>
<keyword evidence="2 7" id="KW-0285">Flavoprotein</keyword>
<accession>A0A318MDQ1</accession>
<feature type="binding site" evidence="7">
    <location>
        <position position="166"/>
    </location>
    <ligand>
        <name>FMN</name>
        <dbReference type="ChEBI" id="CHEBI:58210"/>
    </ligand>
</feature>
<feature type="binding site" evidence="7">
    <location>
        <position position="235"/>
    </location>
    <ligand>
        <name>FMN</name>
        <dbReference type="ChEBI" id="CHEBI:58210"/>
    </ligand>
</feature>
<dbReference type="GO" id="GO:0010181">
    <property type="term" value="F:FMN binding"/>
    <property type="evidence" value="ECO:0007669"/>
    <property type="project" value="InterPro"/>
</dbReference>
<feature type="binding site" evidence="7">
    <location>
        <position position="175"/>
    </location>
    <ligand>
        <name>glyoxylate</name>
        <dbReference type="ChEBI" id="CHEBI:36655"/>
    </ligand>
</feature>
<evidence type="ECO:0000313" key="9">
    <source>
        <dbReference type="EMBL" id="PXY36999.1"/>
    </source>
</evidence>
<feature type="binding site" evidence="7">
    <location>
        <begin position="290"/>
        <end position="294"/>
    </location>
    <ligand>
        <name>FMN</name>
        <dbReference type="ChEBI" id="CHEBI:58210"/>
    </ligand>
</feature>
<feature type="domain" description="FMN hydroxy acid dehydrogenase" evidence="8">
    <location>
        <begin position="9"/>
        <end position="364"/>
    </location>
</feature>
<feature type="binding site" evidence="7">
    <location>
        <position position="35"/>
    </location>
    <ligand>
        <name>glyoxylate</name>
        <dbReference type="ChEBI" id="CHEBI:36655"/>
    </ligand>
</feature>
<evidence type="ECO:0000259" key="8">
    <source>
        <dbReference type="PROSITE" id="PS51349"/>
    </source>
</evidence>
<comment type="similarity">
    <text evidence="5">Belongs to the FMN-dependent alpha-hydroxy acid dehydrogenase family.</text>
</comment>
<organism evidence="9 10">
    <name type="scientific">Prauserella flavalba</name>
    <dbReference type="NCBI Taxonomy" id="1477506"/>
    <lineage>
        <taxon>Bacteria</taxon>
        <taxon>Bacillati</taxon>
        <taxon>Actinomycetota</taxon>
        <taxon>Actinomycetes</taxon>
        <taxon>Pseudonocardiales</taxon>
        <taxon>Pseudonocardiaceae</taxon>
        <taxon>Prauserella</taxon>
    </lineage>
</organism>
<dbReference type="Gene3D" id="3.20.20.70">
    <property type="entry name" value="Aldolase class I"/>
    <property type="match status" value="1"/>
</dbReference>
<keyword evidence="10" id="KW-1185">Reference proteome</keyword>
<dbReference type="CDD" id="cd02809">
    <property type="entry name" value="alpha_hydroxyacid_oxid_FMN"/>
    <property type="match status" value="1"/>
</dbReference>
<protein>
    <recommendedName>
        <fullName evidence="8">FMN hydroxy acid dehydrogenase domain-containing protein</fullName>
    </recommendedName>
</protein>
<dbReference type="PROSITE" id="PS51349">
    <property type="entry name" value="FMN_HYDROXY_ACID_DH_2"/>
    <property type="match status" value="1"/>
</dbReference>
<feature type="active site" description="Proton acceptor" evidence="6">
    <location>
        <position position="259"/>
    </location>
</feature>
<feature type="binding site" evidence="7">
    <location>
        <position position="262"/>
    </location>
    <ligand>
        <name>glyoxylate</name>
        <dbReference type="ChEBI" id="CHEBI:36655"/>
    </ligand>
</feature>
<dbReference type="Proteomes" id="UP000247892">
    <property type="component" value="Unassembled WGS sequence"/>
</dbReference>
<evidence type="ECO:0000313" key="10">
    <source>
        <dbReference type="Proteomes" id="UP000247892"/>
    </source>
</evidence>
<dbReference type="PANTHER" id="PTHR10578">
    <property type="entry name" value="S -2-HYDROXY-ACID OXIDASE-RELATED"/>
    <property type="match status" value="1"/>
</dbReference>
<dbReference type="FunFam" id="3.20.20.70:FF:000029">
    <property type="entry name" value="L-lactate dehydrogenase"/>
    <property type="match status" value="1"/>
</dbReference>
<feature type="binding site" evidence="7">
    <location>
        <begin position="313"/>
        <end position="314"/>
    </location>
    <ligand>
        <name>FMN</name>
        <dbReference type="ChEBI" id="CHEBI:58210"/>
    </ligand>
</feature>
<dbReference type="PANTHER" id="PTHR10578:SF107">
    <property type="entry name" value="2-HYDROXYACID OXIDASE 1"/>
    <property type="match status" value="1"/>
</dbReference>
<feature type="binding site" evidence="7">
    <location>
        <begin position="88"/>
        <end position="90"/>
    </location>
    <ligand>
        <name>FMN</name>
        <dbReference type="ChEBI" id="CHEBI:58210"/>
    </ligand>
</feature>
<dbReference type="SUPFAM" id="SSF51395">
    <property type="entry name" value="FMN-linked oxidoreductases"/>
    <property type="match status" value="1"/>
</dbReference>
<comment type="caution">
    <text evidence="9">The sequence shown here is derived from an EMBL/GenBank/DDBJ whole genome shotgun (WGS) entry which is preliminary data.</text>
</comment>
<sequence>MHPLAPEEHGASGPRTLGEYERAALERLAGPVADYLLGGAADEHTLRANTGRFADIRLAPRVLTDVRHLDTSAEVPGIRLEHPVMLAPTGAHRLFHPRGELATAEGAAQAGAAYVVSSYSTTSFAEIAAATDGPLWFQLNPLPDPEFQERIVRDVAALGARAVVVTVDTPVPGTRNRQRWNGLDLPEGLTYPMLGALAGLRPKAGAIHRPALDAGFGWADLARLIAACPVPVVVKGVLRGDDAARLVELGVAAVWVSNHGGRNLDTAPAAIDALPHVASAVAGRVPVLLDGGVRRGTDVLKALALGACAVLIGRPALCGLAVGGAAGVRHVVDVLRTELEMAMALCGVTTVREVTTDVLWPVREREWV</sequence>
<evidence type="ECO:0000256" key="6">
    <source>
        <dbReference type="PIRSR" id="PIRSR000138-1"/>
    </source>
</evidence>
<dbReference type="Pfam" id="PF01070">
    <property type="entry name" value="FMN_dh"/>
    <property type="match status" value="1"/>
</dbReference>
<evidence type="ECO:0000256" key="5">
    <source>
        <dbReference type="ARBA" id="ARBA00024042"/>
    </source>
</evidence>